<feature type="domain" description="Signal transduction histidine kinase subgroup 3 dimerisation and phosphoacceptor" evidence="7">
    <location>
        <begin position="174"/>
        <end position="238"/>
    </location>
</feature>
<feature type="transmembrane region" description="Helical" evidence="6">
    <location>
        <begin position="60"/>
        <end position="79"/>
    </location>
</feature>
<evidence type="ECO:0000259" key="7">
    <source>
        <dbReference type="Pfam" id="PF07730"/>
    </source>
</evidence>
<dbReference type="PANTHER" id="PTHR24421:SF63">
    <property type="entry name" value="SENSOR HISTIDINE KINASE DESK"/>
    <property type="match status" value="1"/>
</dbReference>
<feature type="transmembrane region" description="Helical" evidence="6">
    <location>
        <begin position="100"/>
        <end position="123"/>
    </location>
</feature>
<reference evidence="8 9" key="1">
    <citation type="journal article" date="2015" name="Stand. Genomic Sci.">
        <title>High quality draft genome sequence of the moderately halophilic bacterium Pontibacillus yanchengensis Y32(T) and comparison among Pontibacillus genomes.</title>
        <authorList>
            <person name="Huang J."/>
            <person name="Qiao Z.X."/>
            <person name="Tang J.W."/>
            <person name="Wang G."/>
        </authorList>
    </citation>
    <scope>NUCLEOTIDE SEQUENCE [LARGE SCALE GENOMIC DNA]</scope>
    <source>
        <strain evidence="8 9">Y32</strain>
    </source>
</reference>
<dbReference type="GO" id="GO:0000155">
    <property type="term" value="F:phosphorelay sensor kinase activity"/>
    <property type="evidence" value="ECO:0007669"/>
    <property type="project" value="InterPro"/>
</dbReference>
<keyword evidence="4 8" id="KW-0418">Kinase</keyword>
<sequence>MKFQMFPEKYGWGPLLWMIYLVFPLLFLIGMDGIKGLLGLALFSLFIFVYRDSYWNEHHVPYNILLMTTIVVIFVFVYHEGFLYMGLYNINAFMLVQRRWIYWSGYGLQILLVASILSFHFMGLYVVDISYIGAAILMIIVIPIISAYQIRWEQTKEELQEAHHRIDELVKHQERERIARDLHDTVGQTLSMITLKSEIAQRLIQKDTGRAEEEINEIHDISRTVLQQIREIVTDLKHLSYNEEVKQAKEVLDQVGIEAIYKGEEKVKNLNQLYENILAYCLKECTTNILRHSGATTCLIEKRESEKDIQLLIEDDGVGLQDGFQKSNGLAGMEERLHMISGSLTIDDAEMGGCHIRITVPKVQGDSQEQEGEMVV</sequence>
<dbReference type="RefSeq" id="WP_052111336.1">
    <property type="nucleotide sequence ID" value="NZ_AVBF01000037.1"/>
</dbReference>
<dbReference type="SUPFAM" id="SSF55874">
    <property type="entry name" value="ATPase domain of HSP90 chaperone/DNA topoisomerase II/histidine kinase"/>
    <property type="match status" value="1"/>
</dbReference>
<feature type="transmembrane region" description="Helical" evidence="6">
    <location>
        <begin position="12"/>
        <end position="29"/>
    </location>
</feature>
<keyword evidence="5" id="KW-0902">Two-component regulatory system</keyword>
<keyword evidence="9" id="KW-1185">Reference proteome</keyword>
<dbReference type="EMBL" id="AVBF01000037">
    <property type="protein sequence ID" value="KGP72129.1"/>
    <property type="molecule type" value="Genomic_DNA"/>
</dbReference>
<dbReference type="OrthoDB" id="9797605at2"/>
<evidence type="ECO:0000256" key="3">
    <source>
        <dbReference type="ARBA" id="ARBA00022679"/>
    </source>
</evidence>
<accession>A0A0A2T986</accession>
<evidence type="ECO:0000313" key="8">
    <source>
        <dbReference type="EMBL" id="KGP72129.1"/>
    </source>
</evidence>
<dbReference type="GO" id="GO:0046983">
    <property type="term" value="F:protein dimerization activity"/>
    <property type="evidence" value="ECO:0007669"/>
    <property type="project" value="InterPro"/>
</dbReference>
<organism evidence="8 9">
    <name type="scientific">Pontibacillus yanchengensis Y32</name>
    <dbReference type="NCBI Taxonomy" id="1385514"/>
    <lineage>
        <taxon>Bacteria</taxon>
        <taxon>Bacillati</taxon>
        <taxon>Bacillota</taxon>
        <taxon>Bacilli</taxon>
        <taxon>Bacillales</taxon>
        <taxon>Bacillaceae</taxon>
        <taxon>Pontibacillus</taxon>
    </lineage>
</organism>
<name>A0A0A2T986_9BACI</name>
<dbReference type="Gene3D" id="1.20.5.1930">
    <property type="match status" value="1"/>
</dbReference>
<keyword evidence="6" id="KW-0472">Membrane</keyword>
<evidence type="ECO:0000256" key="1">
    <source>
        <dbReference type="ARBA" id="ARBA00000085"/>
    </source>
</evidence>
<dbReference type="AlphaFoldDB" id="A0A0A2T986"/>
<dbReference type="Gene3D" id="3.30.565.10">
    <property type="entry name" value="Histidine kinase-like ATPase, C-terminal domain"/>
    <property type="match status" value="1"/>
</dbReference>
<keyword evidence="3" id="KW-0808">Transferase</keyword>
<dbReference type="InterPro" id="IPR036890">
    <property type="entry name" value="HATPase_C_sf"/>
</dbReference>
<dbReference type="GO" id="GO:0016020">
    <property type="term" value="C:membrane"/>
    <property type="evidence" value="ECO:0007669"/>
    <property type="project" value="InterPro"/>
</dbReference>
<gene>
    <name evidence="8" type="ORF">N782_13935</name>
</gene>
<dbReference type="Pfam" id="PF07730">
    <property type="entry name" value="HisKA_3"/>
    <property type="match status" value="1"/>
</dbReference>
<protein>
    <recommendedName>
        <fullName evidence="2">histidine kinase</fullName>
        <ecNumber evidence="2">2.7.13.3</ecNumber>
    </recommendedName>
</protein>
<dbReference type="InterPro" id="IPR050482">
    <property type="entry name" value="Sensor_HK_TwoCompSys"/>
</dbReference>
<dbReference type="Proteomes" id="UP000030147">
    <property type="component" value="Unassembled WGS sequence"/>
</dbReference>
<dbReference type="eggNOG" id="COG4585">
    <property type="taxonomic scope" value="Bacteria"/>
</dbReference>
<proteinExistence type="predicted"/>
<feature type="transmembrane region" description="Helical" evidence="6">
    <location>
        <begin position="129"/>
        <end position="148"/>
    </location>
</feature>
<keyword evidence="6" id="KW-0812">Transmembrane</keyword>
<dbReference type="EC" id="2.7.13.3" evidence="2"/>
<evidence type="ECO:0000256" key="6">
    <source>
        <dbReference type="SAM" id="Phobius"/>
    </source>
</evidence>
<comment type="catalytic activity">
    <reaction evidence="1">
        <text>ATP + protein L-histidine = ADP + protein N-phospho-L-histidine.</text>
        <dbReference type="EC" id="2.7.13.3"/>
    </reaction>
</comment>
<evidence type="ECO:0000313" key="9">
    <source>
        <dbReference type="Proteomes" id="UP000030147"/>
    </source>
</evidence>
<dbReference type="STRING" id="1385514.N782_13935"/>
<evidence type="ECO:0000256" key="5">
    <source>
        <dbReference type="ARBA" id="ARBA00023012"/>
    </source>
</evidence>
<feature type="transmembrane region" description="Helical" evidence="6">
    <location>
        <begin position="36"/>
        <end position="54"/>
    </location>
</feature>
<evidence type="ECO:0000256" key="2">
    <source>
        <dbReference type="ARBA" id="ARBA00012438"/>
    </source>
</evidence>
<evidence type="ECO:0000256" key="4">
    <source>
        <dbReference type="ARBA" id="ARBA00022777"/>
    </source>
</evidence>
<comment type="caution">
    <text evidence="8">The sequence shown here is derived from an EMBL/GenBank/DDBJ whole genome shotgun (WGS) entry which is preliminary data.</text>
</comment>
<dbReference type="InterPro" id="IPR011712">
    <property type="entry name" value="Sig_transdc_His_kin_sub3_dim/P"/>
</dbReference>
<dbReference type="PANTHER" id="PTHR24421">
    <property type="entry name" value="NITRATE/NITRITE SENSOR PROTEIN NARX-RELATED"/>
    <property type="match status" value="1"/>
</dbReference>
<keyword evidence="6" id="KW-1133">Transmembrane helix</keyword>
<dbReference type="CDD" id="cd16917">
    <property type="entry name" value="HATPase_UhpB-NarQ-NarX-like"/>
    <property type="match status" value="1"/>
</dbReference>